<protein>
    <submittedName>
        <fullName evidence="3">Putative carbon-carbon lyase</fullName>
    </submittedName>
</protein>
<reference evidence="3 4" key="1">
    <citation type="submission" date="2011-10" db="EMBL/GenBank/DDBJ databases">
        <title>Whole genome sequence of Selenomonas ruminantium subsp. lactilytica TAM6421.</title>
        <authorList>
            <person name="Oguchi A."/>
            <person name="Ankai A."/>
            <person name="Kaneko J."/>
            <person name="Yamada-Narita S."/>
            <person name="Fukui S."/>
            <person name="Takahashi M."/>
            <person name="Onodera T."/>
            <person name="Kojima S."/>
            <person name="Fushimi T."/>
            <person name="Abe N."/>
            <person name="Kamio Y."/>
            <person name="Yamazaki S."/>
            <person name="Fujita N."/>
        </authorList>
    </citation>
    <scope>NUCLEOTIDE SEQUENCE [LARGE SCALE GENOMIC DNA]</scope>
    <source>
        <strain evidence="4">NBRC 103574 / TAM6421</strain>
    </source>
</reference>
<feature type="domain" description="HpcH/HpaI aldolase/citrate lyase" evidence="2">
    <location>
        <begin position="10"/>
        <end position="154"/>
    </location>
</feature>
<dbReference type="InterPro" id="IPR005000">
    <property type="entry name" value="Aldolase/citrate-lyase_domain"/>
</dbReference>
<dbReference type="Gene3D" id="3.20.20.60">
    <property type="entry name" value="Phosphoenolpyruvate-binding domains"/>
    <property type="match status" value="2"/>
</dbReference>
<dbReference type="PATRIC" id="fig|927704.6.peg.1801"/>
<dbReference type="KEGG" id="sri:SELR_17390"/>
<dbReference type="OrthoDB" id="278846at2"/>
<dbReference type="eggNOG" id="COG2301">
    <property type="taxonomic scope" value="Bacteria"/>
</dbReference>
<organism evidence="3 4">
    <name type="scientific">Selenomonas ruminantium subsp. lactilytica (strain NBRC 103574 / TAM6421)</name>
    <dbReference type="NCBI Taxonomy" id="927704"/>
    <lineage>
        <taxon>Bacteria</taxon>
        <taxon>Bacillati</taxon>
        <taxon>Bacillota</taxon>
        <taxon>Negativicutes</taxon>
        <taxon>Selenomonadales</taxon>
        <taxon>Selenomonadaceae</taxon>
        <taxon>Selenomonas</taxon>
    </lineage>
</organism>
<evidence type="ECO:0000313" key="4">
    <source>
        <dbReference type="Proteomes" id="UP000007887"/>
    </source>
</evidence>
<dbReference type="RefSeq" id="WP_014424880.1">
    <property type="nucleotide sequence ID" value="NC_017068.1"/>
</dbReference>
<dbReference type="Pfam" id="PF03328">
    <property type="entry name" value="HpcH_HpaI"/>
    <property type="match status" value="1"/>
</dbReference>
<dbReference type="GO" id="GO:0046872">
    <property type="term" value="F:metal ion binding"/>
    <property type="evidence" value="ECO:0007669"/>
    <property type="project" value="UniProtKB-KW"/>
</dbReference>
<sequence length="281" mass="31492">MSLKFMYITNDPEVAKIAQKYGVDRVWVDLETLGKEERQGHIDSVKSHHSIADIKRIVPVLSTSEMLVRVNPLNPQSKDEIEQVIEAGADMIMLPMWKSLSDVKEFLAYVDGRVKTTLLLETKEAFECVDEVLAYGGIDEIHIGLNDLHLSYGLNFMFELLTNGKVEALCKKFKAAGIPYGFGGIAKIGEGAVPAEKIIMEHYRLGSTRAILSRSFCNYQKMDSLADVELTFARNMKDIKAFEKKIAAMNAQDFIQNKLQLEYDIATVANTIAAKRHKTAV</sequence>
<dbReference type="HOGENOM" id="CLU_087856_0_0_9"/>
<dbReference type="GO" id="GO:0016829">
    <property type="term" value="F:lyase activity"/>
    <property type="evidence" value="ECO:0007669"/>
    <property type="project" value="UniProtKB-KW"/>
</dbReference>
<dbReference type="InterPro" id="IPR040442">
    <property type="entry name" value="Pyrv_kinase-like_dom_sf"/>
</dbReference>
<dbReference type="EMBL" id="AP012292">
    <property type="protein sequence ID" value="BAL83447.1"/>
    <property type="molecule type" value="Genomic_DNA"/>
</dbReference>
<gene>
    <name evidence="3" type="ordered locus">SELR_17390</name>
</gene>
<evidence type="ECO:0000259" key="2">
    <source>
        <dbReference type="Pfam" id="PF03328"/>
    </source>
</evidence>
<evidence type="ECO:0000313" key="3">
    <source>
        <dbReference type="EMBL" id="BAL83447.1"/>
    </source>
</evidence>
<keyword evidence="3" id="KW-0456">Lyase</keyword>
<dbReference type="AlphaFoldDB" id="I0GRR0"/>
<proteinExistence type="predicted"/>
<accession>I0GRR0</accession>
<keyword evidence="1" id="KW-0479">Metal-binding</keyword>
<dbReference type="SUPFAM" id="SSF51621">
    <property type="entry name" value="Phosphoenolpyruvate/pyruvate domain"/>
    <property type="match status" value="1"/>
</dbReference>
<dbReference type="Proteomes" id="UP000007887">
    <property type="component" value="Chromosome"/>
</dbReference>
<dbReference type="InterPro" id="IPR015813">
    <property type="entry name" value="Pyrv/PenolPyrv_kinase-like_dom"/>
</dbReference>
<name>I0GRR0_SELRL</name>
<evidence type="ECO:0000256" key="1">
    <source>
        <dbReference type="ARBA" id="ARBA00022723"/>
    </source>
</evidence>